<keyword evidence="2" id="KW-1185">Reference proteome</keyword>
<sequence>MVEGYSTEEVVNWCLGYIDPKYPIGISKPRHEGRLTGIGILGQKTFNPVPLAFKQAHFLVLQHTSEVSKYIDEHKELLLRENPDRNEAWLARTHMDRFNLWFRKRIHDSESGIDEGIKNLASGPLFTVTSYQGYDINGYTYYTVSQDQKGTYQNSGVRIDAYDQSGQKAAYYGQIEEIWELTYPGFKVPIFRCR</sequence>
<accession>A0AAQ3UVV1</accession>
<dbReference type="AlphaFoldDB" id="A0AAQ3UVV1"/>
<proteinExistence type="predicted"/>
<dbReference type="Proteomes" id="UP001341281">
    <property type="component" value="Chromosome 10"/>
</dbReference>
<evidence type="ECO:0000313" key="1">
    <source>
        <dbReference type="EMBL" id="WVZ96294.1"/>
    </source>
</evidence>
<evidence type="ECO:0008006" key="3">
    <source>
        <dbReference type="Google" id="ProtNLM"/>
    </source>
</evidence>
<protein>
    <recommendedName>
        <fullName evidence="3">Transposase</fullName>
    </recommendedName>
</protein>
<reference evidence="1 2" key="1">
    <citation type="submission" date="2024-02" db="EMBL/GenBank/DDBJ databases">
        <title>High-quality chromosome-scale genome assembly of Pensacola bahiagrass (Paspalum notatum Flugge var. saurae).</title>
        <authorList>
            <person name="Vega J.M."/>
            <person name="Podio M."/>
            <person name="Orjuela J."/>
            <person name="Siena L.A."/>
            <person name="Pessino S.C."/>
            <person name="Combes M.C."/>
            <person name="Mariac C."/>
            <person name="Albertini E."/>
            <person name="Pupilli F."/>
            <person name="Ortiz J.P.A."/>
            <person name="Leblanc O."/>
        </authorList>
    </citation>
    <scope>NUCLEOTIDE SEQUENCE [LARGE SCALE GENOMIC DNA]</scope>
    <source>
        <strain evidence="1">R1</strain>
        <tissue evidence="1">Leaf</tissue>
    </source>
</reference>
<gene>
    <name evidence="1" type="ORF">U9M48_041950</name>
</gene>
<organism evidence="1 2">
    <name type="scientific">Paspalum notatum var. saurae</name>
    <dbReference type="NCBI Taxonomy" id="547442"/>
    <lineage>
        <taxon>Eukaryota</taxon>
        <taxon>Viridiplantae</taxon>
        <taxon>Streptophyta</taxon>
        <taxon>Embryophyta</taxon>
        <taxon>Tracheophyta</taxon>
        <taxon>Spermatophyta</taxon>
        <taxon>Magnoliopsida</taxon>
        <taxon>Liliopsida</taxon>
        <taxon>Poales</taxon>
        <taxon>Poaceae</taxon>
        <taxon>PACMAD clade</taxon>
        <taxon>Panicoideae</taxon>
        <taxon>Andropogonodae</taxon>
        <taxon>Paspaleae</taxon>
        <taxon>Paspalinae</taxon>
        <taxon>Paspalum</taxon>
    </lineage>
</organism>
<dbReference type="PANTHER" id="PTHR48258">
    <property type="entry name" value="DUF4218 DOMAIN-CONTAINING PROTEIN-RELATED"/>
    <property type="match status" value="1"/>
</dbReference>
<evidence type="ECO:0000313" key="2">
    <source>
        <dbReference type="Proteomes" id="UP001341281"/>
    </source>
</evidence>
<dbReference type="EMBL" id="CP144754">
    <property type="protein sequence ID" value="WVZ96294.1"/>
    <property type="molecule type" value="Genomic_DNA"/>
</dbReference>
<dbReference type="PANTHER" id="PTHR48258:SF9">
    <property type="entry name" value="OS01G0348150 PROTEIN"/>
    <property type="match status" value="1"/>
</dbReference>
<name>A0AAQ3UVV1_PASNO</name>